<proteinExistence type="predicted"/>
<accession>A0A9P0HG33</accession>
<feature type="transmembrane region" description="Helical" evidence="1">
    <location>
        <begin position="48"/>
        <end position="68"/>
    </location>
</feature>
<evidence type="ECO:0000313" key="3">
    <source>
        <dbReference type="Proteomes" id="UP001152798"/>
    </source>
</evidence>
<keyword evidence="1" id="KW-1133">Transmembrane helix</keyword>
<keyword evidence="3" id="KW-1185">Reference proteome</keyword>
<sequence length="80" mass="9539">MARFHSELYTKCLEDRIQELAKNDLVSVFLERGPFIASHGFFSWDHSVFCRMLSVAVTWFFIIIQFTMSERYRNRQSVPT</sequence>
<evidence type="ECO:0000256" key="1">
    <source>
        <dbReference type="SAM" id="Phobius"/>
    </source>
</evidence>
<name>A0A9P0HG33_NEZVI</name>
<gene>
    <name evidence="2" type="ORF">NEZAVI_LOCUS10271</name>
</gene>
<dbReference type="EMBL" id="OV725081">
    <property type="protein sequence ID" value="CAH1401197.1"/>
    <property type="molecule type" value="Genomic_DNA"/>
</dbReference>
<dbReference type="Proteomes" id="UP001152798">
    <property type="component" value="Chromosome 5"/>
</dbReference>
<reference evidence="2" key="1">
    <citation type="submission" date="2022-01" db="EMBL/GenBank/DDBJ databases">
        <authorList>
            <person name="King R."/>
        </authorList>
    </citation>
    <scope>NUCLEOTIDE SEQUENCE</scope>
</reference>
<dbReference type="AlphaFoldDB" id="A0A9P0HG33"/>
<keyword evidence="1" id="KW-0812">Transmembrane</keyword>
<evidence type="ECO:0000313" key="2">
    <source>
        <dbReference type="EMBL" id="CAH1401197.1"/>
    </source>
</evidence>
<keyword evidence="1" id="KW-0472">Membrane</keyword>
<protein>
    <submittedName>
        <fullName evidence="2">Uncharacterized protein</fullName>
    </submittedName>
</protein>
<organism evidence="2 3">
    <name type="scientific">Nezara viridula</name>
    <name type="common">Southern green stink bug</name>
    <name type="synonym">Cimex viridulus</name>
    <dbReference type="NCBI Taxonomy" id="85310"/>
    <lineage>
        <taxon>Eukaryota</taxon>
        <taxon>Metazoa</taxon>
        <taxon>Ecdysozoa</taxon>
        <taxon>Arthropoda</taxon>
        <taxon>Hexapoda</taxon>
        <taxon>Insecta</taxon>
        <taxon>Pterygota</taxon>
        <taxon>Neoptera</taxon>
        <taxon>Paraneoptera</taxon>
        <taxon>Hemiptera</taxon>
        <taxon>Heteroptera</taxon>
        <taxon>Panheteroptera</taxon>
        <taxon>Pentatomomorpha</taxon>
        <taxon>Pentatomoidea</taxon>
        <taxon>Pentatomidae</taxon>
        <taxon>Pentatominae</taxon>
        <taxon>Nezara</taxon>
    </lineage>
</organism>